<sequence length="66" mass="7449">MNNETKIGFLNIINKMIDRDGIQGIVLGCTELPMIIQNEDLNIHPLNTAEIHINKIVDTIFTDNTN</sequence>
<dbReference type="Gene3D" id="3.40.50.1860">
    <property type="match status" value="1"/>
</dbReference>
<dbReference type="EMBL" id="JACJHX010000013">
    <property type="protein sequence ID" value="MBA9028351.1"/>
    <property type="molecule type" value="Genomic_DNA"/>
</dbReference>
<name>A0ABR6CTJ1_9BACI</name>
<reference evidence="1 2" key="1">
    <citation type="submission" date="2020-08" db="EMBL/GenBank/DDBJ databases">
        <title>Genomic Encyclopedia of Type Strains, Phase IV (KMG-IV): sequencing the most valuable type-strain genomes for metagenomic binning, comparative biology and taxonomic classification.</title>
        <authorList>
            <person name="Goeker M."/>
        </authorList>
    </citation>
    <scope>NUCLEOTIDE SEQUENCE [LARGE SCALE GENOMIC DNA]</scope>
    <source>
        <strain evidence="1 2">DSM 105481</strain>
    </source>
</reference>
<gene>
    <name evidence="1" type="ORF">HNP81_003671</name>
</gene>
<dbReference type="Proteomes" id="UP000626697">
    <property type="component" value="Unassembled WGS sequence"/>
</dbReference>
<dbReference type="RefSeq" id="WP_220478621.1">
    <property type="nucleotide sequence ID" value="NZ_JACJHX010000013.1"/>
</dbReference>
<dbReference type="PROSITE" id="PS00924">
    <property type="entry name" value="ASP_GLU_RACEMASE_2"/>
    <property type="match status" value="1"/>
</dbReference>
<dbReference type="InterPro" id="IPR033134">
    <property type="entry name" value="Asp/Glu_racemase_AS_2"/>
</dbReference>
<proteinExistence type="predicted"/>
<dbReference type="SUPFAM" id="SSF53681">
    <property type="entry name" value="Aspartate/glutamate racemase"/>
    <property type="match status" value="1"/>
</dbReference>
<evidence type="ECO:0000313" key="2">
    <source>
        <dbReference type="Proteomes" id="UP000626697"/>
    </source>
</evidence>
<accession>A0ABR6CTJ1</accession>
<comment type="caution">
    <text evidence="1">The sequence shown here is derived from an EMBL/GenBank/DDBJ whole genome shotgun (WGS) entry which is preliminary data.</text>
</comment>
<organism evidence="1 2">
    <name type="scientific">Peribacillus huizhouensis</name>
    <dbReference type="NCBI Taxonomy" id="1501239"/>
    <lineage>
        <taxon>Bacteria</taxon>
        <taxon>Bacillati</taxon>
        <taxon>Bacillota</taxon>
        <taxon>Bacilli</taxon>
        <taxon>Bacillales</taxon>
        <taxon>Bacillaceae</taxon>
        <taxon>Peribacillus</taxon>
    </lineage>
</organism>
<dbReference type="InterPro" id="IPR001920">
    <property type="entry name" value="Asp/Glu_race"/>
</dbReference>
<protein>
    <submittedName>
        <fullName evidence="1">Aspartate/glutamate racemase</fullName>
    </submittedName>
</protein>
<keyword evidence="2" id="KW-1185">Reference proteome</keyword>
<evidence type="ECO:0000313" key="1">
    <source>
        <dbReference type="EMBL" id="MBA9028351.1"/>
    </source>
</evidence>